<evidence type="ECO:0008006" key="5">
    <source>
        <dbReference type="Google" id="ProtNLM"/>
    </source>
</evidence>
<dbReference type="EMBL" id="JGZR01000003">
    <property type="protein sequence ID" value="KFJ04597.1"/>
    <property type="molecule type" value="Genomic_DNA"/>
</dbReference>
<comment type="caution">
    <text evidence="3">The sequence shown here is derived from an EMBL/GenBank/DDBJ whole genome shotgun (WGS) entry which is preliminary data.</text>
</comment>
<evidence type="ECO:0000256" key="1">
    <source>
        <dbReference type="SAM" id="MobiDB-lite"/>
    </source>
</evidence>
<feature type="transmembrane region" description="Helical" evidence="2">
    <location>
        <begin position="162"/>
        <end position="180"/>
    </location>
</feature>
<dbReference type="OrthoDB" id="3232424at2"/>
<dbReference type="eggNOG" id="ENOG5031E4N">
    <property type="taxonomic scope" value="Bacteria"/>
</dbReference>
<protein>
    <recommendedName>
        <fullName evidence="5">Membrane associated protein</fullName>
    </recommendedName>
</protein>
<evidence type="ECO:0000313" key="4">
    <source>
        <dbReference type="Proteomes" id="UP000029055"/>
    </source>
</evidence>
<reference evidence="3 4" key="1">
    <citation type="submission" date="2014-03" db="EMBL/GenBank/DDBJ databases">
        <title>Genomics of Bifidobacteria.</title>
        <authorList>
            <person name="Ventura M."/>
            <person name="Milani C."/>
            <person name="Lugli G.A."/>
        </authorList>
    </citation>
    <scope>NUCLEOTIDE SEQUENCE [LARGE SCALE GENOMIC DNA]</scope>
    <source>
        <strain evidence="3 4">LMG 11597</strain>
    </source>
</reference>
<keyword evidence="2" id="KW-0812">Transmembrane</keyword>
<accession>A0A087E9Z6</accession>
<dbReference type="AlphaFoldDB" id="A0A087E9Z6"/>
<evidence type="ECO:0000256" key="2">
    <source>
        <dbReference type="SAM" id="Phobius"/>
    </source>
</evidence>
<keyword evidence="2" id="KW-0472">Membrane</keyword>
<dbReference type="Proteomes" id="UP000029055">
    <property type="component" value="Unassembled WGS sequence"/>
</dbReference>
<sequence length="199" mass="21305">MTELNNSNGEDTSPNSTPKDGPSDANSSVDGSKDASAANADELWAEFESSHADDLGDVAHSRSAKQFEKHAKRKEKKALLSINDLDEGSFADDMPRASRGPRDFTASSWLDADDTLDAQDDFVPPNPKIGHIDATTLVFWGLLLVGIAGTIASVFFHQYTGILGMFFGPCALIGGAGLIARHRGSAQTRDDYFDDGARV</sequence>
<gene>
    <name evidence="3" type="ORF">BISU_0604</name>
</gene>
<keyword evidence="2" id="KW-1133">Transmembrane helix</keyword>
<feature type="compositionally biased region" description="Polar residues" evidence="1">
    <location>
        <begin position="1"/>
        <end position="30"/>
    </location>
</feature>
<name>A0A087E9Z6_9BIFI</name>
<dbReference type="RefSeq" id="WP_024462793.1">
    <property type="nucleotide sequence ID" value="NZ_CP062939.1"/>
</dbReference>
<feature type="transmembrane region" description="Helical" evidence="2">
    <location>
        <begin position="137"/>
        <end position="156"/>
    </location>
</feature>
<proteinExistence type="predicted"/>
<evidence type="ECO:0000313" key="3">
    <source>
        <dbReference type="EMBL" id="KFJ04597.1"/>
    </source>
</evidence>
<organism evidence="3 4">
    <name type="scientific">Bifidobacterium subtile</name>
    <dbReference type="NCBI Taxonomy" id="77635"/>
    <lineage>
        <taxon>Bacteria</taxon>
        <taxon>Bacillati</taxon>
        <taxon>Actinomycetota</taxon>
        <taxon>Actinomycetes</taxon>
        <taxon>Bifidobacteriales</taxon>
        <taxon>Bifidobacteriaceae</taxon>
        <taxon>Bifidobacterium</taxon>
    </lineage>
</organism>
<feature type="region of interest" description="Disordered" evidence="1">
    <location>
        <begin position="1"/>
        <end position="44"/>
    </location>
</feature>
<keyword evidence="4" id="KW-1185">Reference proteome</keyword>